<name>W5J8P4_ANODA</name>
<proteinExistence type="predicted"/>
<evidence type="ECO:0000313" key="4">
    <source>
        <dbReference type="Proteomes" id="UP000000673"/>
    </source>
</evidence>
<reference evidence="2" key="2">
    <citation type="submission" date="2010-05" db="EMBL/GenBank/DDBJ databases">
        <authorList>
            <person name="Almeida L.G."/>
            <person name="Nicolas M.F."/>
            <person name="Souza R.C."/>
            <person name="Vasconcelos A.T.R."/>
        </authorList>
    </citation>
    <scope>NUCLEOTIDE SEQUENCE</scope>
</reference>
<organism evidence="2">
    <name type="scientific">Anopheles darlingi</name>
    <name type="common">Mosquito</name>
    <dbReference type="NCBI Taxonomy" id="43151"/>
    <lineage>
        <taxon>Eukaryota</taxon>
        <taxon>Metazoa</taxon>
        <taxon>Ecdysozoa</taxon>
        <taxon>Arthropoda</taxon>
        <taxon>Hexapoda</taxon>
        <taxon>Insecta</taxon>
        <taxon>Pterygota</taxon>
        <taxon>Neoptera</taxon>
        <taxon>Endopterygota</taxon>
        <taxon>Diptera</taxon>
        <taxon>Nematocera</taxon>
        <taxon>Culicoidea</taxon>
        <taxon>Culicidae</taxon>
        <taxon>Anophelinae</taxon>
        <taxon>Anopheles</taxon>
    </lineage>
</organism>
<dbReference type="VEuPathDB" id="VectorBase:ADAC008642"/>
<keyword evidence="1" id="KW-0732">Signal</keyword>
<reference evidence="2" key="3">
    <citation type="journal article" date="2013" name="Nucleic Acids Res.">
        <title>The genome of Anopheles darlingi, the main neotropical malaria vector.</title>
        <authorList>
            <person name="Marinotti O."/>
            <person name="Cerqueira G.C."/>
            <person name="de Almeida L.G."/>
            <person name="Ferro M.I."/>
            <person name="Loreto E.L."/>
            <person name="Zaha A."/>
            <person name="Teixeira S.M."/>
            <person name="Wespiser A.R."/>
            <person name="Almeida E Silva A."/>
            <person name="Schlindwein A.D."/>
            <person name="Pacheco A.C."/>
            <person name="Silva A.L."/>
            <person name="Graveley B.R."/>
            <person name="Walenz B.P."/>
            <person name="Lima Bde A."/>
            <person name="Ribeiro C.A."/>
            <person name="Nunes-Silva C.G."/>
            <person name="de Carvalho C.R."/>
            <person name="Soares C.M."/>
            <person name="de Menezes C.B."/>
            <person name="Matiolli C."/>
            <person name="Caffrey D."/>
            <person name="Araujo D.A."/>
            <person name="de Oliveira D.M."/>
            <person name="Golenbock D."/>
            <person name="Grisard E.C."/>
            <person name="Fantinatti-Garboggini F."/>
            <person name="de Carvalho F.M."/>
            <person name="Barcellos F.G."/>
            <person name="Prosdocimi F."/>
            <person name="May G."/>
            <person name="Azevedo Junior G.M."/>
            <person name="Guimaraes G.M."/>
            <person name="Goldman G.H."/>
            <person name="Padilha I.Q."/>
            <person name="Batista Jda S."/>
            <person name="Ferro J.A."/>
            <person name="Ribeiro J.M."/>
            <person name="Fietto J.L."/>
            <person name="Dabbas K.M."/>
            <person name="Cerdeira L."/>
            <person name="Agnez-Lima L.F."/>
            <person name="Brocchi M."/>
            <person name="de Carvalho M.O."/>
            <person name="Teixeira Mde M."/>
            <person name="Diniz Maia Mde M."/>
            <person name="Goldman M.H."/>
            <person name="Cruz Schneider M.P."/>
            <person name="Felipe M.S."/>
            <person name="Hungria M."/>
            <person name="Nicolas M.F."/>
            <person name="Pereira M."/>
            <person name="Montes M.A."/>
            <person name="Cantao M.E."/>
            <person name="Vincentz M."/>
            <person name="Rafael M.S."/>
            <person name="Silverman N."/>
            <person name="Stoco P.H."/>
            <person name="Souza R.C."/>
            <person name="Vicentini R."/>
            <person name="Gazzinelli R.T."/>
            <person name="Neves Rde O."/>
            <person name="Silva R."/>
            <person name="Astolfi-Filho S."/>
            <person name="Maciel T.E."/>
            <person name="Urmenyi T.P."/>
            <person name="Tadei W.P."/>
            <person name="Camargo E.P."/>
            <person name="de Vasconcelos A.T."/>
        </authorList>
    </citation>
    <scope>NUCLEOTIDE SEQUENCE</scope>
</reference>
<accession>W5J8P4</accession>
<keyword evidence="4" id="KW-1185">Reference proteome</keyword>
<dbReference type="EMBL" id="ADMH02002051">
    <property type="protein sequence ID" value="ETN59753.1"/>
    <property type="molecule type" value="Genomic_DNA"/>
</dbReference>
<evidence type="ECO:0000313" key="3">
    <source>
        <dbReference type="EnsemblMetazoa" id="ADAC008642-PA"/>
    </source>
</evidence>
<dbReference type="HOGENOM" id="CLU_2814500_0_0_1"/>
<evidence type="ECO:0000313" key="2">
    <source>
        <dbReference type="EMBL" id="ETN59753.1"/>
    </source>
</evidence>
<dbReference type="AlphaFoldDB" id="W5J8P4"/>
<sequence>MSVYALWLGCSHPFAAAAASCLRSNTNVERSEIDYYYSEPRRSDPSSTSSSSYCIALYERQCSSEQQ</sequence>
<dbReference type="EnsemblMetazoa" id="ADAC008642-RA">
    <property type="protein sequence ID" value="ADAC008642-PA"/>
    <property type="gene ID" value="ADAC008642"/>
</dbReference>
<gene>
    <name evidence="2" type="ORF">AND_008642</name>
</gene>
<reference evidence="2 4" key="1">
    <citation type="journal article" date="2010" name="BMC Genomics">
        <title>Combination of measures distinguishes pre-miRNAs from other stem-loops in the genome of the newly sequenced Anopheles darlingi.</title>
        <authorList>
            <person name="Mendes N.D."/>
            <person name="Freitas A.T."/>
            <person name="Vasconcelos A.T."/>
            <person name="Sagot M.F."/>
        </authorList>
    </citation>
    <scope>NUCLEOTIDE SEQUENCE</scope>
</reference>
<feature type="chain" id="PRO_5010155028" description="Secreted protein" evidence="1">
    <location>
        <begin position="18"/>
        <end position="67"/>
    </location>
</feature>
<protein>
    <recommendedName>
        <fullName evidence="5">Secreted protein</fullName>
    </recommendedName>
</protein>
<feature type="signal peptide" evidence="1">
    <location>
        <begin position="1"/>
        <end position="17"/>
    </location>
</feature>
<dbReference type="Proteomes" id="UP000000673">
    <property type="component" value="Unassembled WGS sequence"/>
</dbReference>
<reference evidence="3" key="4">
    <citation type="submission" date="2015-06" db="UniProtKB">
        <authorList>
            <consortium name="EnsemblMetazoa"/>
        </authorList>
    </citation>
    <scope>IDENTIFICATION</scope>
</reference>
<evidence type="ECO:0000256" key="1">
    <source>
        <dbReference type="SAM" id="SignalP"/>
    </source>
</evidence>
<evidence type="ECO:0008006" key="5">
    <source>
        <dbReference type="Google" id="ProtNLM"/>
    </source>
</evidence>